<keyword evidence="1" id="KW-1133">Transmembrane helix</keyword>
<dbReference type="Proteomes" id="UP000183039">
    <property type="component" value="Unassembled WGS sequence"/>
</dbReference>
<proteinExistence type="predicted"/>
<keyword evidence="1" id="KW-0812">Transmembrane</keyword>
<evidence type="ECO:0008006" key="6">
    <source>
        <dbReference type="Google" id="ProtNLM"/>
    </source>
</evidence>
<keyword evidence="1" id="KW-0472">Membrane</keyword>
<dbReference type="KEGG" id="ess:ATZ33_17525"/>
<sequence>MPRNKKNIQLMSKEELVEVLNNYSSTFHRIEKSIKKKEDSKLTKFRKNVLPYFVFLSLTLSGLSLWWSFKIYNLGEQYKKSLNSVSLTMDFIHKGKISNSLDDPYLTLDPYDRYPITYQENSGETSEKYLFKYNIESNTIEPIKLNSRTKDETNWKLSISKNSKAKDLQAYIKIKNTSGVFEDILDTKYYSPEIDENYWKSKDEILCIFDPSFVSPKHEYIGIYCLAIIGKNEQSYLTTFITSYGEKIEDRDYSNYFDGIDIFDEYKWSNLIEEKPKLENIKDAAHMTYEKSLQFLKNMR</sequence>
<evidence type="ECO:0000313" key="5">
    <source>
        <dbReference type="Proteomes" id="UP000183039"/>
    </source>
</evidence>
<dbReference type="EMBL" id="JXLC01000003">
    <property type="protein sequence ID" value="OJG93059.1"/>
    <property type="molecule type" value="Genomic_DNA"/>
</dbReference>
<reference evidence="3 5" key="1">
    <citation type="submission" date="2014-12" db="EMBL/GenBank/DDBJ databases">
        <title>Draft genome sequences of 29 type strains of Enterococci.</title>
        <authorList>
            <person name="Zhong Z."/>
            <person name="Sun Z."/>
            <person name="Liu W."/>
            <person name="Zhang W."/>
            <person name="Zhang H."/>
        </authorList>
    </citation>
    <scope>NUCLEOTIDE SEQUENCE [LARGE SCALE GENOMIC DNA]</scope>
    <source>
        <strain evidence="3 5">DSM 22801</strain>
    </source>
</reference>
<reference evidence="2 4" key="2">
    <citation type="submission" date="2015-12" db="EMBL/GenBank/DDBJ databases">
        <authorList>
            <person name="Lauer A."/>
            <person name="Humrighouse B."/>
            <person name="Loparev V."/>
            <person name="Shewmaker P.L."/>
            <person name="Whitney A.M."/>
            <person name="McLaughlin R.W."/>
        </authorList>
    </citation>
    <scope>NUCLEOTIDE SEQUENCE [LARGE SCALE GENOMIC DNA]</scope>
    <source>
        <strain evidence="2 4">LMG 23085</strain>
    </source>
</reference>
<name>A0A0S3KFP0_9ENTE</name>
<keyword evidence="4" id="KW-1185">Reference proteome</keyword>
<evidence type="ECO:0000313" key="3">
    <source>
        <dbReference type="EMBL" id="OJG93059.1"/>
    </source>
</evidence>
<accession>A0A0S3KFP0</accession>
<dbReference type="AlphaFoldDB" id="A0A0S3KFP0"/>
<feature type="transmembrane region" description="Helical" evidence="1">
    <location>
        <begin position="49"/>
        <end position="69"/>
    </location>
</feature>
<protein>
    <recommendedName>
        <fullName evidence="6">DUF4179 domain-containing protein</fullName>
    </recommendedName>
</protein>
<dbReference type="Proteomes" id="UP000065511">
    <property type="component" value="Chromosome"/>
</dbReference>
<dbReference type="EMBL" id="CP013614">
    <property type="protein sequence ID" value="ALS03110.1"/>
    <property type="molecule type" value="Genomic_DNA"/>
</dbReference>
<gene>
    <name evidence="2" type="ORF">ATZ33_17525</name>
    <name evidence="3" type="ORF">RV15_GL002193</name>
</gene>
<evidence type="ECO:0000313" key="2">
    <source>
        <dbReference type="EMBL" id="ALS03110.1"/>
    </source>
</evidence>
<evidence type="ECO:0000256" key="1">
    <source>
        <dbReference type="SAM" id="Phobius"/>
    </source>
</evidence>
<organism evidence="3 5">
    <name type="scientific">Enterococcus silesiacus</name>
    <dbReference type="NCBI Taxonomy" id="332949"/>
    <lineage>
        <taxon>Bacteria</taxon>
        <taxon>Bacillati</taxon>
        <taxon>Bacillota</taxon>
        <taxon>Bacilli</taxon>
        <taxon>Lactobacillales</taxon>
        <taxon>Enterococcaceae</taxon>
        <taxon>Enterococcus</taxon>
    </lineage>
</organism>
<evidence type="ECO:0000313" key="4">
    <source>
        <dbReference type="Proteomes" id="UP000065511"/>
    </source>
</evidence>